<dbReference type="PANTHER" id="PTHR46656">
    <property type="entry name" value="PUTATIVE-RELATED"/>
    <property type="match status" value="1"/>
</dbReference>
<dbReference type="AlphaFoldDB" id="A0A5N3PJ02"/>
<reference evidence="1 2" key="1">
    <citation type="journal article" date="2019" name="Microorganisms">
        <title>Genome Insights into the Novel Species Microvirga brassicacearum, a Rapeseed Endophyte with Biotechnological Potential.</title>
        <authorList>
            <person name="Jimenez-Gomez A."/>
            <person name="Saati-Santamaria Z."/>
            <person name="Igual J.M."/>
            <person name="Rivas R."/>
            <person name="Mateos P.F."/>
            <person name="Garcia-Fraile P."/>
        </authorList>
    </citation>
    <scope>NUCLEOTIDE SEQUENCE [LARGE SCALE GENOMIC DNA]</scope>
    <source>
        <strain evidence="1 2">CDVBN77</strain>
    </source>
</reference>
<dbReference type="GO" id="GO:0016740">
    <property type="term" value="F:transferase activity"/>
    <property type="evidence" value="ECO:0007669"/>
    <property type="project" value="UniProtKB-KW"/>
</dbReference>
<dbReference type="PANTHER" id="PTHR46656:SF3">
    <property type="entry name" value="PUTATIVE-RELATED"/>
    <property type="match status" value="1"/>
</dbReference>
<dbReference type="CDD" id="cd03801">
    <property type="entry name" value="GT4_PimA-like"/>
    <property type="match status" value="1"/>
</dbReference>
<name>A0A5N3PJ02_9HYPH</name>
<dbReference type="Pfam" id="PF20706">
    <property type="entry name" value="GT4-conflict"/>
    <property type="match status" value="1"/>
</dbReference>
<evidence type="ECO:0000313" key="1">
    <source>
        <dbReference type="EMBL" id="KAB0269716.1"/>
    </source>
</evidence>
<dbReference type="OrthoDB" id="118340at2"/>
<dbReference type="SUPFAM" id="SSF53756">
    <property type="entry name" value="UDP-Glycosyltransferase/glycogen phosphorylase"/>
    <property type="match status" value="1"/>
</dbReference>
<evidence type="ECO:0000313" key="2">
    <source>
        <dbReference type="Proteomes" id="UP000325684"/>
    </source>
</evidence>
<proteinExistence type="predicted"/>
<gene>
    <name evidence="1" type="ORF">FEZ63_00145</name>
</gene>
<keyword evidence="1" id="KW-0808">Transferase</keyword>
<dbReference type="EMBL" id="VCMV01000001">
    <property type="protein sequence ID" value="KAB0269716.1"/>
    <property type="molecule type" value="Genomic_DNA"/>
</dbReference>
<organism evidence="1 2">
    <name type="scientific">Microvirga brassicacearum</name>
    <dbReference type="NCBI Taxonomy" id="2580413"/>
    <lineage>
        <taxon>Bacteria</taxon>
        <taxon>Pseudomonadati</taxon>
        <taxon>Pseudomonadota</taxon>
        <taxon>Alphaproteobacteria</taxon>
        <taxon>Hyphomicrobiales</taxon>
        <taxon>Methylobacteriaceae</taxon>
        <taxon>Microvirga</taxon>
    </lineage>
</organism>
<comment type="caution">
    <text evidence="1">The sequence shown here is derived from an EMBL/GenBank/DDBJ whole genome shotgun (WGS) entry which is preliminary data.</text>
</comment>
<keyword evidence="2" id="KW-1185">Reference proteome</keyword>
<dbReference type="Gene3D" id="3.40.50.2000">
    <property type="entry name" value="Glycogen Phosphorylase B"/>
    <property type="match status" value="1"/>
</dbReference>
<protein>
    <submittedName>
        <fullName evidence="1">Glycosyltransferase family 4 protein</fullName>
    </submittedName>
</protein>
<dbReference type="Proteomes" id="UP000325684">
    <property type="component" value="Unassembled WGS sequence"/>
</dbReference>
<sequence length="407" mass="44252">MRNALLKLAHRHVWQRLPRNARRAALLHGSAWLAPRVTAGARAVAPVIVAGPLRSASGLGEGARICHDALKQAGLSVYGIDLTRALLYDENRADFDFEDGRNLIGAGSLFLHVGGPLVPLALLRLGRAVVKDKRIVAHWVWELPRMPEDWRLGVPFVHEIWTPSRFAAEAISTITGDRPVHILPHPMVPQAGGPRPEATSDGRPFTALVILNIASSFERKNPCAAIRAFRQAFGDDPGARLIVKFANASAYPKAVQLMKDAAGGASNVVFIGEMLDFAEIEALYAESDVVMSLHRAEGFGLVVAEGMLRGLPVIATDWSGNTDFMTRETGMPVGYKLVPAHDPQNTYEHPDMCWADADVEQAAEALRTLRADPDLRRNLGLAAQTHATRFLSQKAYGERAAKLLASA</sequence>
<accession>A0A5N3PJ02</accession>
<dbReference type="RefSeq" id="WP_150941610.1">
    <property type="nucleotide sequence ID" value="NZ_VCMV01000001.1"/>
</dbReference>